<evidence type="ECO:0000313" key="2">
    <source>
        <dbReference type="EMBL" id="SFS10043.1"/>
    </source>
</evidence>
<proteinExistence type="predicted"/>
<feature type="domain" description="SpoVT-AbrB" evidence="1">
    <location>
        <begin position="8"/>
        <end position="54"/>
    </location>
</feature>
<accession>A0A1I6M307</accession>
<dbReference type="SMART" id="SM00966">
    <property type="entry name" value="SpoVT_AbrB"/>
    <property type="match status" value="1"/>
</dbReference>
<dbReference type="STRING" id="767519.SAMN05216559_3647"/>
<dbReference type="InterPro" id="IPR007159">
    <property type="entry name" value="SpoVT-AbrB_dom"/>
</dbReference>
<dbReference type="Gene3D" id="1.20.58.220">
    <property type="entry name" value="Phosphate transport system protein phou homolog 2, domain 2"/>
    <property type="match status" value="1"/>
</dbReference>
<dbReference type="EMBL" id="FOZK01000004">
    <property type="protein sequence ID" value="SFS10043.1"/>
    <property type="molecule type" value="Genomic_DNA"/>
</dbReference>
<dbReference type="Pfam" id="PF04014">
    <property type="entry name" value="MazE_antitoxin"/>
    <property type="match status" value="1"/>
</dbReference>
<organism evidence="2 3">
    <name type="scientific">Halomicrobium zhouii</name>
    <dbReference type="NCBI Taxonomy" id="767519"/>
    <lineage>
        <taxon>Archaea</taxon>
        <taxon>Methanobacteriati</taxon>
        <taxon>Methanobacteriota</taxon>
        <taxon>Stenosarchaea group</taxon>
        <taxon>Halobacteria</taxon>
        <taxon>Halobacteriales</taxon>
        <taxon>Haloarculaceae</taxon>
        <taxon>Halomicrobium</taxon>
    </lineage>
</organism>
<dbReference type="RefSeq" id="WP_089818380.1">
    <property type="nucleotide sequence ID" value="NZ_FOZK01000004.1"/>
</dbReference>
<dbReference type="GO" id="GO:0003677">
    <property type="term" value="F:DNA binding"/>
    <property type="evidence" value="ECO:0007669"/>
    <property type="project" value="InterPro"/>
</dbReference>
<evidence type="ECO:0000313" key="3">
    <source>
        <dbReference type="Proteomes" id="UP000199062"/>
    </source>
</evidence>
<name>A0A1I6M307_9EURY</name>
<dbReference type="OrthoDB" id="40991at2157"/>
<dbReference type="SUPFAM" id="SSF109755">
    <property type="entry name" value="PhoU-like"/>
    <property type="match status" value="1"/>
</dbReference>
<reference evidence="2 3" key="1">
    <citation type="submission" date="2016-10" db="EMBL/GenBank/DDBJ databases">
        <authorList>
            <person name="de Groot N.N."/>
        </authorList>
    </citation>
    <scope>NUCLEOTIDE SEQUENCE [LARGE SCALE GENOMIC DNA]</scope>
    <source>
        <strain evidence="2 3">CGMCC 1.10457</strain>
    </source>
</reference>
<dbReference type="Proteomes" id="UP000199062">
    <property type="component" value="Unassembled WGS sequence"/>
</dbReference>
<dbReference type="AlphaFoldDB" id="A0A1I6M307"/>
<dbReference type="InterPro" id="IPR038078">
    <property type="entry name" value="PhoU-like_sf"/>
</dbReference>
<protein>
    <submittedName>
        <fullName evidence="2">Phosphate transport system protein</fullName>
    </submittedName>
</protein>
<gene>
    <name evidence="2" type="ORF">SAMN05216559_3647</name>
</gene>
<keyword evidence="3" id="KW-1185">Reference proteome</keyword>
<sequence length="329" mass="35431">METRKIQIAGGTTYTVSLPKEWASDHDLEAGARVRVHPYEDGSLLVQTAGHAESERDPLRLAPTDASVETLRRQVRAAYETGREAVEVTGDAVAAADQRALRDVAASLLGVDVVQRSGDRVRYRSLLDASTVSLEQSLRQLQFVADSALGDAASALVDEDRSPHRIEERATEAGRLAALVGRQFVRSLDDPAVLDDLGVERTTLFDYHAAATELERIVEHATTVVTVAGRRRTPVPEDVAETLVSTADDARDGIERSMSVLLDGGTAATACDVLDDCERVDVAQFDRLDDDAPAWLGVVFRSLVDAVEASGAIAAVALRAALRDGEYDQ</sequence>
<evidence type="ECO:0000259" key="1">
    <source>
        <dbReference type="SMART" id="SM00966"/>
    </source>
</evidence>